<dbReference type="InterPro" id="IPR044221">
    <property type="entry name" value="DYAD/AMEIOTIC1"/>
</dbReference>
<dbReference type="PANTHER" id="PTHR46740:SF2">
    <property type="entry name" value="PROTEIN DYAD"/>
    <property type="match status" value="1"/>
</dbReference>
<keyword evidence="4" id="KW-1185">Reference proteome</keyword>
<feature type="compositionally biased region" description="Basic residues" evidence="1">
    <location>
        <begin position="228"/>
        <end position="245"/>
    </location>
</feature>
<sequence length="570" mass="61680">MCANHDSRIQPMVAPEQTEPDFYDSPTYHAEVAPKSPIHLSPYEVVKVTEVHEPGRHGEIPVPPGAAQFFLLLPDFDDALVMSSNPRRAILRRQVAEEEVDDEVHQGQLLARATASTARPAPPAAKDGAVGRLLPALTTLKSDGAGWHEASCQTPKRSCVDGYVTEVSVREDQQRPATLEVKRSERKLRSSKNKRRDEGKTNHKVQGGSKKSSKKEKKRTVEFQGRRPSTRVLRRKQEKPARHHALPGARSGGAVMRQVLREEARKHIGDTGLLDHLLKHMAGRCQKAALTDSVAGTNADGAMEYWLEPAELAECGDSRSGDDVSLVAGDLLVKRHVEELTEEVNGLGLAPSPSDENQEDAPRTAVYLASSDQMTSRADSTAGEEKSSFRVCKPQGTFLWPSMAEPAAAAGHCHARPGDPSQHQQRHPQQFEVAAAASSGLDEHLMVGALFSTPPSAASSYATAAATMLQLSLPSPSCSALLLLLLQQQQGSVHKSCCISPAWLDFNVVSSLASSLLLFVVHSSSDLQTPRPRRPGPAAPTCWREEDPFHDAGVISVVGTELALATPSYC</sequence>
<dbReference type="GO" id="GO:0007131">
    <property type="term" value="P:reciprocal meiotic recombination"/>
    <property type="evidence" value="ECO:0007669"/>
    <property type="project" value="InterPro"/>
</dbReference>
<dbReference type="EMBL" id="JACEFO010002096">
    <property type="protein sequence ID" value="KAF8684347.1"/>
    <property type="molecule type" value="Genomic_DNA"/>
</dbReference>
<feature type="region of interest" description="Disordered" evidence="1">
    <location>
        <begin position="368"/>
        <end position="387"/>
    </location>
</feature>
<evidence type="ECO:0000313" key="4">
    <source>
        <dbReference type="Proteomes" id="UP000636709"/>
    </source>
</evidence>
<protein>
    <recommendedName>
        <fullName evidence="2">PTC1-like winged helix-turn-helix domain-containing protein</fullName>
    </recommendedName>
</protein>
<reference evidence="3" key="1">
    <citation type="submission" date="2020-07" db="EMBL/GenBank/DDBJ databases">
        <title>Genome sequence and genetic diversity analysis of an under-domesticated orphan crop, white fonio (Digitaria exilis).</title>
        <authorList>
            <person name="Bennetzen J.L."/>
            <person name="Chen S."/>
            <person name="Ma X."/>
            <person name="Wang X."/>
            <person name="Yssel A.E.J."/>
            <person name="Chaluvadi S.R."/>
            <person name="Johnson M."/>
            <person name="Gangashetty P."/>
            <person name="Hamidou F."/>
            <person name="Sanogo M.D."/>
            <person name="Zwaenepoel A."/>
            <person name="Wallace J."/>
            <person name="Van De Peer Y."/>
            <person name="Van Deynze A."/>
        </authorList>
    </citation>
    <scope>NUCLEOTIDE SEQUENCE</scope>
    <source>
        <tissue evidence="3">Leaves</tissue>
    </source>
</reference>
<feature type="region of interest" description="Disordered" evidence="1">
    <location>
        <begin position="1"/>
        <end position="23"/>
    </location>
</feature>
<proteinExistence type="predicted"/>
<dbReference type="PANTHER" id="PTHR46740">
    <property type="entry name" value="PROTEIN DYAD"/>
    <property type="match status" value="1"/>
</dbReference>
<organism evidence="3 4">
    <name type="scientific">Digitaria exilis</name>
    <dbReference type="NCBI Taxonomy" id="1010633"/>
    <lineage>
        <taxon>Eukaryota</taxon>
        <taxon>Viridiplantae</taxon>
        <taxon>Streptophyta</taxon>
        <taxon>Embryophyta</taxon>
        <taxon>Tracheophyta</taxon>
        <taxon>Spermatophyta</taxon>
        <taxon>Magnoliopsida</taxon>
        <taxon>Liliopsida</taxon>
        <taxon>Poales</taxon>
        <taxon>Poaceae</taxon>
        <taxon>PACMAD clade</taxon>
        <taxon>Panicoideae</taxon>
        <taxon>Panicodae</taxon>
        <taxon>Paniceae</taxon>
        <taxon>Anthephorinae</taxon>
        <taxon>Digitaria</taxon>
    </lineage>
</organism>
<dbReference type="GO" id="GO:0051177">
    <property type="term" value="P:meiotic sister chromatid cohesion"/>
    <property type="evidence" value="ECO:0007669"/>
    <property type="project" value="InterPro"/>
</dbReference>
<comment type="caution">
    <text evidence="3">The sequence shown here is derived from an EMBL/GenBank/DDBJ whole genome shotgun (WGS) entry which is preliminary data.</text>
</comment>
<name>A0A835B4M7_9POAL</name>
<dbReference type="OrthoDB" id="515863at2759"/>
<evidence type="ECO:0000259" key="2">
    <source>
        <dbReference type="Pfam" id="PF25874"/>
    </source>
</evidence>
<feature type="region of interest" description="Disordered" evidence="1">
    <location>
        <begin position="171"/>
        <end position="251"/>
    </location>
</feature>
<feature type="compositionally biased region" description="Polar residues" evidence="1">
    <location>
        <begin position="370"/>
        <end position="379"/>
    </location>
</feature>
<accession>A0A835B4M7</accession>
<dbReference type="Proteomes" id="UP000636709">
    <property type="component" value="Unassembled WGS sequence"/>
</dbReference>
<feature type="domain" description="PTC1-like winged helix-turn-helix" evidence="2">
    <location>
        <begin position="251"/>
        <end position="308"/>
    </location>
</feature>
<dbReference type="Pfam" id="PF25874">
    <property type="entry name" value="WHD_plant_repro"/>
    <property type="match status" value="1"/>
</dbReference>
<evidence type="ECO:0000256" key="1">
    <source>
        <dbReference type="SAM" id="MobiDB-lite"/>
    </source>
</evidence>
<dbReference type="InterPro" id="IPR059080">
    <property type="entry name" value="WHD_PTC1"/>
</dbReference>
<dbReference type="AlphaFoldDB" id="A0A835B4M7"/>
<gene>
    <name evidence="3" type="ORF">HU200_044231</name>
</gene>
<evidence type="ECO:0000313" key="3">
    <source>
        <dbReference type="EMBL" id="KAF8684347.1"/>
    </source>
</evidence>
<feature type="compositionally biased region" description="Basic residues" evidence="1">
    <location>
        <begin position="184"/>
        <end position="194"/>
    </location>
</feature>